<organism evidence="1 2">
    <name type="scientific">Cylicostephanus goldi</name>
    <name type="common">Nematode worm</name>
    <dbReference type="NCBI Taxonomy" id="71465"/>
    <lineage>
        <taxon>Eukaryota</taxon>
        <taxon>Metazoa</taxon>
        <taxon>Ecdysozoa</taxon>
        <taxon>Nematoda</taxon>
        <taxon>Chromadorea</taxon>
        <taxon>Rhabditida</taxon>
        <taxon>Rhabditina</taxon>
        <taxon>Rhabditomorpha</taxon>
        <taxon>Strongyloidea</taxon>
        <taxon>Strongylidae</taxon>
        <taxon>Cylicostephanus</taxon>
    </lineage>
</organism>
<evidence type="ECO:0000313" key="2">
    <source>
        <dbReference type="Proteomes" id="UP000271889"/>
    </source>
</evidence>
<name>A0A3P6S0S3_CYLGO</name>
<reference evidence="1 2" key="1">
    <citation type="submission" date="2018-11" db="EMBL/GenBank/DDBJ databases">
        <authorList>
            <consortium name="Pathogen Informatics"/>
        </authorList>
    </citation>
    <scope>NUCLEOTIDE SEQUENCE [LARGE SCALE GENOMIC DNA]</scope>
</reference>
<dbReference type="OrthoDB" id="5856563at2759"/>
<protein>
    <submittedName>
        <fullName evidence="1">Uncharacterized protein</fullName>
    </submittedName>
</protein>
<evidence type="ECO:0000313" key="1">
    <source>
        <dbReference type="EMBL" id="VDK60165.1"/>
    </source>
</evidence>
<keyword evidence="2" id="KW-1185">Reference proteome</keyword>
<accession>A0A3P6S0S3</accession>
<feature type="non-terminal residue" evidence="1">
    <location>
        <position position="202"/>
    </location>
</feature>
<sequence length="202" mass="23380">MEIERDVKRYWELEWSKSKYLRECADHIVPVYFWPGERVDLPCYMCELAMAYDGKVKYWAMAEDMIEFLAAPQLNIVTKKTLYDIVENDVKKYHSKSNDVPTYKMVNLAIKNRNERIEMVAPMFLQRNGKLSILNAGITSQGVYFCYDEQSLGITNVFYVLLAMVPPVSIVDSKIPEEIGVTYGEGCGEAATHIMPSFNWRF</sequence>
<dbReference type="Proteomes" id="UP000271889">
    <property type="component" value="Unassembled WGS sequence"/>
</dbReference>
<dbReference type="EMBL" id="UYRV01014250">
    <property type="protein sequence ID" value="VDK60165.1"/>
    <property type="molecule type" value="Genomic_DNA"/>
</dbReference>
<proteinExistence type="predicted"/>
<gene>
    <name evidence="1" type="ORF">CGOC_LOCUS4919</name>
</gene>
<dbReference type="AlphaFoldDB" id="A0A3P6S0S3"/>